<dbReference type="Gene3D" id="1.25.40.10">
    <property type="entry name" value="Tetratricopeptide repeat domain"/>
    <property type="match status" value="1"/>
</dbReference>
<dbReference type="InterPro" id="IPR007111">
    <property type="entry name" value="NACHT_NTPase"/>
</dbReference>
<organism evidence="3 4">
    <name type="scientific">Phytophthora citrophthora</name>
    <dbReference type="NCBI Taxonomy" id="4793"/>
    <lineage>
        <taxon>Eukaryota</taxon>
        <taxon>Sar</taxon>
        <taxon>Stramenopiles</taxon>
        <taxon>Oomycota</taxon>
        <taxon>Peronosporomycetes</taxon>
        <taxon>Peronosporales</taxon>
        <taxon>Peronosporaceae</taxon>
        <taxon>Phytophthora</taxon>
    </lineage>
</organism>
<dbReference type="PANTHER" id="PTHR47691:SF3">
    <property type="entry name" value="HTH-TYPE TRANSCRIPTIONAL REGULATOR RV0890C-RELATED"/>
    <property type="match status" value="1"/>
</dbReference>
<feature type="compositionally biased region" description="Low complexity" evidence="1">
    <location>
        <begin position="301"/>
        <end position="315"/>
    </location>
</feature>
<feature type="region of interest" description="Disordered" evidence="1">
    <location>
        <begin position="291"/>
        <end position="315"/>
    </location>
</feature>
<feature type="region of interest" description="Disordered" evidence="1">
    <location>
        <begin position="1232"/>
        <end position="1311"/>
    </location>
</feature>
<protein>
    <recommendedName>
        <fullName evidence="2">NACHT domain-containing protein</fullName>
    </recommendedName>
</protein>
<dbReference type="Proteomes" id="UP001259832">
    <property type="component" value="Unassembled WGS sequence"/>
</dbReference>
<accession>A0AAD9LV03</accession>
<gene>
    <name evidence="3" type="ORF">P3T76_000147</name>
</gene>
<evidence type="ECO:0000259" key="2">
    <source>
        <dbReference type="Pfam" id="PF05729"/>
    </source>
</evidence>
<reference evidence="3" key="1">
    <citation type="submission" date="2023-08" db="EMBL/GenBank/DDBJ databases">
        <title>Reference Genome Resource for the Citrus Pathogen Phytophthora citrophthora.</title>
        <authorList>
            <person name="Moller H."/>
            <person name="Coetzee B."/>
            <person name="Rose L.J."/>
            <person name="Van Niekerk J.M."/>
        </authorList>
    </citation>
    <scope>NUCLEOTIDE SEQUENCE</scope>
    <source>
        <strain evidence="3">STE-U-9442</strain>
    </source>
</reference>
<feature type="domain" description="NACHT" evidence="2">
    <location>
        <begin position="494"/>
        <end position="639"/>
    </location>
</feature>
<dbReference type="SUPFAM" id="SSF48452">
    <property type="entry name" value="TPR-like"/>
    <property type="match status" value="1"/>
</dbReference>
<name>A0AAD9LV03_9STRA</name>
<evidence type="ECO:0000313" key="4">
    <source>
        <dbReference type="Proteomes" id="UP001259832"/>
    </source>
</evidence>
<dbReference type="InterPro" id="IPR011990">
    <property type="entry name" value="TPR-like_helical_dom_sf"/>
</dbReference>
<evidence type="ECO:0000256" key="1">
    <source>
        <dbReference type="SAM" id="MobiDB-lite"/>
    </source>
</evidence>
<dbReference type="PANTHER" id="PTHR47691">
    <property type="entry name" value="REGULATOR-RELATED"/>
    <property type="match status" value="1"/>
</dbReference>
<dbReference type="Gene3D" id="3.40.50.300">
    <property type="entry name" value="P-loop containing nucleotide triphosphate hydrolases"/>
    <property type="match status" value="1"/>
</dbReference>
<comment type="caution">
    <text evidence="3">The sequence shown here is derived from an EMBL/GenBank/DDBJ whole genome shotgun (WGS) entry which is preliminary data.</text>
</comment>
<sequence>MNYANVSSLSLEQELWAFVERLAASPEAPALSSEARLEQIQLEARDLLARRRDTASINGTGEFPAAPAALITADIDVEGKAEAKTENGELAATSEAQEKMYEAVNERIARRMIDGVVQPNRGAATASTSEDKSDTLSDCTTTTETSSVYGIHNTWVDLATLYSLPFVMSDSNHRLKPVPPLNISQEQSHLNKIFQECQRAVHTMRAVATVDALRKVLNRGVTVLHFSGHGGRIAGQSQYLMFEDTHCSGLAHLVDFATLRSILNGGISSPVAEEAGVNDDSASLDIAEGGALPASDNGFPSRSASQNSSRSNDSRPAINGTLKLVFVSSCDSRDIGEVFIQAGVAHVVCVRSEGRVLDESSAMFSYSFYHAALTGKTVQQAFEIARVRVSAEMRIPDGEGDKFVLLESSQLHAETCPLWSSEELPQTIEVDFDEKACKCNASTQQFVFSDISVGKWVDVSPSNKFGKTLPAVSESFVGREQELHMLAELVNTRRLVTLRGPPGIGKSTLSIKLAHFLSDRNAFPDGVAFIRLRAVQSLEGMESAIKSALFPEGGREKDIPLDQALADLKVLLVMDNMEDPINANPAGIRDFLLQLLQNTPSLSFLMTARQAMGGGINEFDEKVVSLNRLSHYHAADLFIKKSPRALLVSEIGDIGTNGGKSSLTSILEALVAHPLMAFLDGHPQAISLCAPLLQDRSLSELTRAVLSRGVSELQVVGLAAHDRSALNTLVASLDVSLEQVRMHHGQDAIRFFALLGLLPAGAMPADFKSLWGSKWEGLVETLLRFSLIQRNRIPGFALAKRGLPKRSGVTGASGIGSSSRRSRSRNSSSRGYDQSLLAALKAYSDFISNATEIFKAESAEYDIPNGRGGSRRVLNDRNMLNSLTRSGRASRVSEHVERMDDQAEIMAVCVSYSTFPFIASYARSLLGMYDGDGAKNDVLESLCVTDRDFFLYNTSRHFRKVSYWIFQHICTLTIESSAAYLILDLHESNLWMILDLHIRMIEEWQAESKAPIPRPTDVTENDSVDGVNLREKIAGYVMDVACYLAHSLFLSGRHRGAWNAANKALHIAKQHKNTMCQASIRKLMGILLTTETKFDEAKAQFGTALILYKTVGNKTGQAASLSGIGMIHSRNGNLRGAHNCFTKALTLYEWYKHSLGQLNCHQRLANLEKKLRDGDGIAHKNGPNSGHSHHYAATRRLQGDLNRKHNGEYIVRWVGHETSLLLELPSPAVRVEDDSQSRSGHLVTASSQGLPFPFSVTSTPKKVKLSAPMETKEKDPTSITASTSTSTVATANSTAAEGQSDNSSFAKRKEYDSSIRKSVAAAMANASHSTPPPEL</sequence>
<feature type="region of interest" description="Disordered" evidence="1">
    <location>
        <begin position="805"/>
        <end position="830"/>
    </location>
</feature>
<dbReference type="InterPro" id="IPR027417">
    <property type="entry name" value="P-loop_NTPase"/>
</dbReference>
<feature type="compositionally biased region" description="Low complexity" evidence="1">
    <location>
        <begin position="1277"/>
        <end position="1296"/>
    </location>
</feature>
<dbReference type="SUPFAM" id="SSF52540">
    <property type="entry name" value="P-loop containing nucleoside triphosphate hydrolases"/>
    <property type="match status" value="1"/>
</dbReference>
<feature type="compositionally biased region" description="Polar residues" evidence="1">
    <location>
        <begin position="1244"/>
        <end position="1260"/>
    </location>
</feature>
<dbReference type="Pfam" id="PF05729">
    <property type="entry name" value="NACHT"/>
    <property type="match status" value="1"/>
</dbReference>
<evidence type="ECO:0000313" key="3">
    <source>
        <dbReference type="EMBL" id="KAK1947857.1"/>
    </source>
</evidence>
<keyword evidence="4" id="KW-1185">Reference proteome</keyword>
<dbReference type="EMBL" id="JASMQC010000001">
    <property type="protein sequence ID" value="KAK1947857.1"/>
    <property type="molecule type" value="Genomic_DNA"/>
</dbReference>
<proteinExistence type="predicted"/>